<sequence>MSTTEQGGPEQARDEHTAWTPDRIAQGLRNQAETAPSKAAGELVR</sequence>
<dbReference type="AlphaFoldDB" id="A0A918U8Y7"/>
<protein>
    <submittedName>
        <fullName evidence="2">Uncharacterized protein</fullName>
    </submittedName>
</protein>
<evidence type="ECO:0000313" key="2">
    <source>
        <dbReference type="EMBL" id="GGY09423.1"/>
    </source>
</evidence>
<name>A0A918U8Y7_9ACTN</name>
<comment type="caution">
    <text evidence="2">The sequence shown here is derived from an EMBL/GenBank/DDBJ whole genome shotgun (WGS) entry which is preliminary data.</text>
</comment>
<proteinExistence type="predicted"/>
<reference evidence="2" key="2">
    <citation type="submission" date="2020-09" db="EMBL/GenBank/DDBJ databases">
        <authorList>
            <person name="Sun Q."/>
            <person name="Ohkuma M."/>
        </authorList>
    </citation>
    <scope>NUCLEOTIDE SEQUENCE</scope>
    <source>
        <strain evidence="2">JCM 4790</strain>
    </source>
</reference>
<dbReference type="RefSeq" id="WP_190194591.1">
    <property type="nucleotide sequence ID" value="NZ_BMVU01000070.1"/>
</dbReference>
<evidence type="ECO:0000256" key="1">
    <source>
        <dbReference type="SAM" id="MobiDB-lite"/>
    </source>
</evidence>
<keyword evidence="3" id="KW-1185">Reference proteome</keyword>
<dbReference type="EMBL" id="BMVU01000070">
    <property type="protein sequence ID" value="GGY09423.1"/>
    <property type="molecule type" value="Genomic_DNA"/>
</dbReference>
<dbReference type="Proteomes" id="UP000619244">
    <property type="component" value="Unassembled WGS sequence"/>
</dbReference>
<organism evidence="2 3">
    <name type="scientific">Streptomyces minutiscleroticus</name>
    <dbReference type="NCBI Taxonomy" id="68238"/>
    <lineage>
        <taxon>Bacteria</taxon>
        <taxon>Bacillati</taxon>
        <taxon>Actinomycetota</taxon>
        <taxon>Actinomycetes</taxon>
        <taxon>Kitasatosporales</taxon>
        <taxon>Streptomycetaceae</taxon>
        <taxon>Streptomyces</taxon>
    </lineage>
</organism>
<evidence type="ECO:0000313" key="3">
    <source>
        <dbReference type="Proteomes" id="UP000619244"/>
    </source>
</evidence>
<gene>
    <name evidence="2" type="ORF">GCM10010358_72850</name>
</gene>
<reference evidence="2" key="1">
    <citation type="journal article" date="2014" name="Int. J. Syst. Evol. Microbiol.">
        <title>Complete genome sequence of Corynebacterium casei LMG S-19264T (=DSM 44701T), isolated from a smear-ripened cheese.</title>
        <authorList>
            <consortium name="US DOE Joint Genome Institute (JGI-PGF)"/>
            <person name="Walter F."/>
            <person name="Albersmeier A."/>
            <person name="Kalinowski J."/>
            <person name="Ruckert C."/>
        </authorList>
    </citation>
    <scope>NUCLEOTIDE SEQUENCE</scope>
    <source>
        <strain evidence="2">JCM 4790</strain>
    </source>
</reference>
<feature type="region of interest" description="Disordered" evidence="1">
    <location>
        <begin position="1"/>
        <end position="45"/>
    </location>
</feature>
<accession>A0A918U8Y7</accession>